<evidence type="ECO:0008006" key="5">
    <source>
        <dbReference type="Google" id="ProtNLM"/>
    </source>
</evidence>
<dbReference type="PROSITE" id="PS51257">
    <property type="entry name" value="PROKAR_LIPOPROTEIN"/>
    <property type="match status" value="1"/>
</dbReference>
<evidence type="ECO:0000313" key="4">
    <source>
        <dbReference type="Proteomes" id="UP001291309"/>
    </source>
</evidence>
<organism evidence="3 4">
    <name type="scientific">Hyalangium rubrum</name>
    <dbReference type="NCBI Taxonomy" id="3103134"/>
    <lineage>
        <taxon>Bacteria</taxon>
        <taxon>Pseudomonadati</taxon>
        <taxon>Myxococcota</taxon>
        <taxon>Myxococcia</taxon>
        <taxon>Myxococcales</taxon>
        <taxon>Cystobacterineae</taxon>
        <taxon>Archangiaceae</taxon>
        <taxon>Hyalangium</taxon>
    </lineage>
</organism>
<keyword evidence="2" id="KW-0732">Signal</keyword>
<evidence type="ECO:0000256" key="1">
    <source>
        <dbReference type="SAM" id="MobiDB-lite"/>
    </source>
</evidence>
<gene>
    <name evidence="3" type="ORF">SYV04_14715</name>
</gene>
<comment type="caution">
    <text evidence="3">The sequence shown here is derived from an EMBL/GenBank/DDBJ whole genome shotgun (WGS) entry which is preliminary data.</text>
</comment>
<feature type="region of interest" description="Disordered" evidence="1">
    <location>
        <begin position="206"/>
        <end position="243"/>
    </location>
</feature>
<accession>A0ABU5H2H6</accession>
<dbReference type="RefSeq" id="WP_321546379.1">
    <property type="nucleotide sequence ID" value="NZ_JAXIVS010000004.1"/>
</dbReference>
<proteinExistence type="predicted"/>
<sequence length="243" mass="25075">MSVKSRLLTAFCVVSLVAFACATSQQPGGTQPGGSSSVEELPEENKPAAGAATPAAPAGPQLQTVGGPEEGFTAKMPGAPQPQRNKVTIPAGDIVTAAWNANVENVGYAISLADYPVKVVAARPPEAFLNEARDGIIAQLKGTLKSEENITINDTYPGKAFVVSSENGEVKARSYLVGPRLYTMLALYNPSIGAPAADEFLRSLTLINPPPPVERKATRTRSTDGGTTSPTDAGTPATDAGTP</sequence>
<keyword evidence="4" id="KW-1185">Reference proteome</keyword>
<feature type="compositionally biased region" description="Low complexity" evidence="1">
    <location>
        <begin position="47"/>
        <end position="60"/>
    </location>
</feature>
<evidence type="ECO:0000313" key="3">
    <source>
        <dbReference type="EMBL" id="MDY7227663.1"/>
    </source>
</evidence>
<feature type="compositionally biased region" description="Low complexity" evidence="1">
    <location>
        <begin position="223"/>
        <end position="243"/>
    </location>
</feature>
<feature type="compositionally biased region" description="Low complexity" evidence="1">
    <location>
        <begin position="25"/>
        <end position="37"/>
    </location>
</feature>
<name>A0ABU5H2H6_9BACT</name>
<feature type="region of interest" description="Disordered" evidence="1">
    <location>
        <begin position="25"/>
        <end position="85"/>
    </location>
</feature>
<reference evidence="3 4" key="1">
    <citation type="submission" date="2023-12" db="EMBL/GenBank/DDBJ databases">
        <title>the genome sequence of Hyalangium sp. s54d21.</title>
        <authorList>
            <person name="Zhang X."/>
        </authorList>
    </citation>
    <scope>NUCLEOTIDE SEQUENCE [LARGE SCALE GENOMIC DNA]</scope>
    <source>
        <strain evidence="4">s54d21</strain>
    </source>
</reference>
<dbReference type="Proteomes" id="UP001291309">
    <property type="component" value="Unassembled WGS sequence"/>
</dbReference>
<evidence type="ECO:0000256" key="2">
    <source>
        <dbReference type="SAM" id="SignalP"/>
    </source>
</evidence>
<protein>
    <recommendedName>
        <fullName evidence="5">Lipoprotein</fullName>
    </recommendedName>
</protein>
<feature type="signal peptide" evidence="2">
    <location>
        <begin position="1"/>
        <end position="20"/>
    </location>
</feature>
<feature type="chain" id="PRO_5045883350" description="Lipoprotein" evidence="2">
    <location>
        <begin position="21"/>
        <end position="243"/>
    </location>
</feature>
<dbReference type="EMBL" id="JAXIVS010000004">
    <property type="protein sequence ID" value="MDY7227663.1"/>
    <property type="molecule type" value="Genomic_DNA"/>
</dbReference>